<evidence type="ECO:0000313" key="2">
    <source>
        <dbReference type="Proteomes" id="UP001056120"/>
    </source>
</evidence>
<sequence>MPLATSPSGAVGSLLRSVDGSLPHGRQIGQMPQKEKEWNRISVIRSVLKAKDACVRNLPQCSVITSAKASAHSKLLKLKRNTYSTKQARHFLSADLWAFDYQGIETLQIKPGDWHSIAVILYVYGYNYLRSQCAYDVAPGGLLASVYHLTRIEYGVDQPEEDTKLIQLLPWCGIPELSILIPYKNILTFFFLLSTTFASIKLPSLRSPISQKQARTKAFPDHELWSNLNPFRIRTRHPLL</sequence>
<organism evidence="1 2">
    <name type="scientific">Smallanthus sonchifolius</name>
    <dbReference type="NCBI Taxonomy" id="185202"/>
    <lineage>
        <taxon>Eukaryota</taxon>
        <taxon>Viridiplantae</taxon>
        <taxon>Streptophyta</taxon>
        <taxon>Embryophyta</taxon>
        <taxon>Tracheophyta</taxon>
        <taxon>Spermatophyta</taxon>
        <taxon>Magnoliopsida</taxon>
        <taxon>eudicotyledons</taxon>
        <taxon>Gunneridae</taxon>
        <taxon>Pentapetalae</taxon>
        <taxon>asterids</taxon>
        <taxon>campanulids</taxon>
        <taxon>Asterales</taxon>
        <taxon>Asteraceae</taxon>
        <taxon>Asteroideae</taxon>
        <taxon>Heliantheae alliance</taxon>
        <taxon>Millerieae</taxon>
        <taxon>Smallanthus</taxon>
    </lineage>
</organism>
<reference evidence="1 2" key="2">
    <citation type="journal article" date="2022" name="Mol. Ecol. Resour.">
        <title>The genomes of chicory, endive, great burdock and yacon provide insights into Asteraceae paleo-polyploidization history and plant inulin production.</title>
        <authorList>
            <person name="Fan W."/>
            <person name="Wang S."/>
            <person name="Wang H."/>
            <person name="Wang A."/>
            <person name="Jiang F."/>
            <person name="Liu H."/>
            <person name="Zhao H."/>
            <person name="Xu D."/>
            <person name="Zhang Y."/>
        </authorList>
    </citation>
    <scope>NUCLEOTIDE SEQUENCE [LARGE SCALE GENOMIC DNA]</scope>
    <source>
        <strain evidence="2">cv. Yunnan</strain>
        <tissue evidence="1">Leaves</tissue>
    </source>
</reference>
<reference evidence="2" key="1">
    <citation type="journal article" date="2022" name="Mol. Ecol. Resour.">
        <title>The genomes of chicory, endive, great burdock and yacon provide insights into Asteraceae palaeo-polyploidization history and plant inulin production.</title>
        <authorList>
            <person name="Fan W."/>
            <person name="Wang S."/>
            <person name="Wang H."/>
            <person name="Wang A."/>
            <person name="Jiang F."/>
            <person name="Liu H."/>
            <person name="Zhao H."/>
            <person name="Xu D."/>
            <person name="Zhang Y."/>
        </authorList>
    </citation>
    <scope>NUCLEOTIDE SEQUENCE [LARGE SCALE GENOMIC DNA]</scope>
    <source>
        <strain evidence="2">cv. Yunnan</strain>
    </source>
</reference>
<comment type="caution">
    <text evidence="1">The sequence shown here is derived from an EMBL/GenBank/DDBJ whole genome shotgun (WGS) entry which is preliminary data.</text>
</comment>
<dbReference type="EMBL" id="CM042028">
    <property type="protein sequence ID" value="KAI3797151.1"/>
    <property type="molecule type" value="Genomic_DNA"/>
</dbReference>
<keyword evidence="2" id="KW-1185">Reference proteome</keyword>
<gene>
    <name evidence="1" type="ORF">L1987_32404</name>
</gene>
<name>A0ACB9HNT4_9ASTR</name>
<proteinExistence type="predicted"/>
<accession>A0ACB9HNT4</accession>
<dbReference type="Proteomes" id="UP001056120">
    <property type="component" value="Linkage Group LG11"/>
</dbReference>
<protein>
    <submittedName>
        <fullName evidence="1">Uncharacterized protein</fullName>
    </submittedName>
</protein>
<evidence type="ECO:0000313" key="1">
    <source>
        <dbReference type="EMBL" id="KAI3797151.1"/>
    </source>
</evidence>